<reference evidence="2 4" key="1">
    <citation type="submission" date="2019-03" db="EMBL/GenBank/DDBJ databases">
        <title>Genomic Encyclopedia of Type Strains, Phase IV (KMG-IV): sequencing the most valuable type-strain genomes for metagenomic binning, comparative biology and taxonomic classification.</title>
        <authorList>
            <person name="Goeker M."/>
        </authorList>
    </citation>
    <scope>NUCLEOTIDE SEQUENCE [LARGE SCALE GENOMIC DNA]</scope>
    <source>
        <strain evidence="2 4">DSM 28140</strain>
    </source>
</reference>
<organism evidence="2 4">
    <name type="scientific">Testudinibacter aquarius</name>
    <dbReference type="NCBI Taxonomy" id="1524974"/>
    <lineage>
        <taxon>Bacteria</taxon>
        <taxon>Pseudomonadati</taxon>
        <taxon>Pseudomonadota</taxon>
        <taxon>Gammaproteobacteria</taxon>
        <taxon>Pasteurellales</taxon>
        <taxon>Pasteurellaceae</taxon>
        <taxon>Testudinibacter</taxon>
    </lineage>
</organism>
<dbReference type="SUPFAM" id="SSF53335">
    <property type="entry name" value="S-adenosyl-L-methionine-dependent methyltransferases"/>
    <property type="match status" value="1"/>
</dbReference>
<dbReference type="GO" id="GO:0032259">
    <property type="term" value="P:methylation"/>
    <property type="evidence" value="ECO:0007669"/>
    <property type="project" value="UniProtKB-KW"/>
</dbReference>
<evidence type="ECO:0000313" key="5">
    <source>
        <dbReference type="Proteomes" id="UP000305526"/>
    </source>
</evidence>
<dbReference type="EMBL" id="VDGV01000015">
    <property type="protein sequence ID" value="TNG92999.1"/>
    <property type="molecule type" value="Genomic_DNA"/>
</dbReference>
<dbReference type="PANTHER" id="PTHR45036:SF1">
    <property type="entry name" value="METHYLTRANSFERASE LIKE 7A"/>
    <property type="match status" value="1"/>
</dbReference>
<dbReference type="Pfam" id="PF08241">
    <property type="entry name" value="Methyltransf_11"/>
    <property type="match status" value="1"/>
</dbReference>
<evidence type="ECO:0000313" key="4">
    <source>
        <dbReference type="Proteomes" id="UP000294619"/>
    </source>
</evidence>
<keyword evidence="2" id="KW-0489">Methyltransferase</keyword>
<accession>A0A4R3YFJ6</accession>
<keyword evidence="5" id="KW-1185">Reference proteome</keyword>
<gene>
    <name evidence="2" type="ORF">EDC16_101280</name>
    <name evidence="3" type="ORF">FHQ21_02650</name>
</gene>
<dbReference type="InterPro" id="IPR052356">
    <property type="entry name" value="Thiol_S-MT"/>
</dbReference>
<dbReference type="InterPro" id="IPR029063">
    <property type="entry name" value="SAM-dependent_MTases_sf"/>
</dbReference>
<feature type="domain" description="Methyltransferase type 11" evidence="1">
    <location>
        <begin position="43"/>
        <end position="139"/>
    </location>
</feature>
<dbReference type="AlphaFoldDB" id="A0A4R3YFJ6"/>
<evidence type="ECO:0000259" key="1">
    <source>
        <dbReference type="Pfam" id="PF08241"/>
    </source>
</evidence>
<dbReference type="PANTHER" id="PTHR45036">
    <property type="entry name" value="METHYLTRANSFERASE LIKE 7B"/>
    <property type="match status" value="1"/>
</dbReference>
<dbReference type="RefSeq" id="WP_132964637.1">
    <property type="nucleotide sequence ID" value="NZ_LEKL01000042.1"/>
</dbReference>
<comment type="caution">
    <text evidence="2">The sequence shown here is derived from an EMBL/GenBank/DDBJ whole genome shotgun (WGS) entry which is preliminary data.</text>
</comment>
<reference evidence="3 5" key="2">
    <citation type="submission" date="2019-05" db="EMBL/GenBank/DDBJ databases">
        <title>Pasteurellaceae isolates from reptiles.</title>
        <authorList>
            <person name="Bojesen A.M."/>
            <person name="Lund E."/>
        </authorList>
    </citation>
    <scope>NUCLEOTIDE SEQUENCE [LARGE SCALE GENOMIC DNA]</scope>
    <source>
        <strain evidence="3 5">ELNT2x</strain>
    </source>
</reference>
<dbReference type="Proteomes" id="UP000305526">
    <property type="component" value="Unassembled WGS sequence"/>
</dbReference>
<dbReference type="GO" id="GO:0008757">
    <property type="term" value="F:S-adenosylmethionine-dependent methyltransferase activity"/>
    <property type="evidence" value="ECO:0007669"/>
    <property type="project" value="InterPro"/>
</dbReference>
<evidence type="ECO:0000313" key="2">
    <source>
        <dbReference type="EMBL" id="TCV89968.1"/>
    </source>
</evidence>
<name>A0A4R3YFJ6_9PAST</name>
<sequence>MVGAARWDSYAKFYNLVLKTVAAQRQQLFQRLVLSEPLKVYIAGCGSGLDLPYLPAQSAVLGVDFSAKMLKQSAQLQQQLQAQGHPLALTLQQGRAECSGLADSSVDLVLLHLILAVTDQPQALLQEAIRVLKPGGVISIWDKFAPQQISRLRRIADYLSRRLGTTLLLQIDDLLQPHSLVIMQRHRMLCGQMQHLMMTDPTTHLTTHNKERG</sequence>
<dbReference type="EMBL" id="SMCP01000001">
    <property type="protein sequence ID" value="TCV89968.1"/>
    <property type="molecule type" value="Genomic_DNA"/>
</dbReference>
<dbReference type="CDD" id="cd02440">
    <property type="entry name" value="AdoMet_MTases"/>
    <property type="match status" value="1"/>
</dbReference>
<proteinExistence type="predicted"/>
<evidence type="ECO:0000313" key="3">
    <source>
        <dbReference type="EMBL" id="TNG92999.1"/>
    </source>
</evidence>
<dbReference type="Proteomes" id="UP000294619">
    <property type="component" value="Unassembled WGS sequence"/>
</dbReference>
<dbReference type="Gene3D" id="3.40.50.150">
    <property type="entry name" value="Vaccinia Virus protein VP39"/>
    <property type="match status" value="1"/>
</dbReference>
<protein>
    <submittedName>
        <fullName evidence="3">Class I SAM-dependent methyltransferase</fullName>
    </submittedName>
    <submittedName>
        <fullName evidence="2">Methyltransferase family protein</fullName>
    </submittedName>
</protein>
<keyword evidence="2" id="KW-0808">Transferase</keyword>
<dbReference type="InterPro" id="IPR013216">
    <property type="entry name" value="Methyltransf_11"/>
</dbReference>